<feature type="domain" description="MADS-box" evidence="8">
    <location>
        <begin position="117"/>
        <end position="159"/>
    </location>
</feature>
<keyword evidence="10" id="KW-1185">Reference proteome</keyword>
<evidence type="ECO:0000256" key="4">
    <source>
        <dbReference type="ARBA" id="ARBA00023163"/>
    </source>
</evidence>
<dbReference type="CDD" id="cd00266">
    <property type="entry name" value="MADS_SRF_like"/>
    <property type="match status" value="1"/>
</dbReference>
<keyword evidence="4" id="KW-0804">Transcription</keyword>
<proteinExistence type="predicted"/>
<dbReference type="PANTHER" id="PTHR11945:SF725">
    <property type="entry name" value="AGAMOUS-LIKE 58-RELATED"/>
    <property type="match status" value="1"/>
</dbReference>
<dbReference type="Gene3D" id="3.40.1810.10">
    <property type="entry name" value="Transcription factor, MADS-box"/>
    <property type="match status" value="2"/>
</dbReference>
<accession>A0A2H5QID7</accession>
<organism evidence="9 10">
    <name type="scientific">Citrus unshiu</name>
    <name type="common">Satsuma mandarin</name>
    <name type="synonym">Citrus nobilis var. unshiu</name>
    <dbReference type="NCBI Taxonomy" id="55188"/>
    <lineage>
        <taxon>Eukaryota</taxon>
        <taxon>Viridiplantae</taxon>
        <taxon>Streptophyta</taxon>
        <taxon>Embryophyta</taxon>
        <taxon>Tracheophyta</taxon>
        <taxon>Spermatophyta</taxon>
        <taxon>Magnoliopsida</taxon>
        <taxon>eudicotyledons</taxon>
        <taxon>Gunneridae</taxon>
        <taxon>Pentapetalae</taxon>
        <taxon>rosids</taxon>
        <taxon>malvids</taxon>
        <taxon>Sapindales</taxon>
        <taxon>Rutaceae</taxon>
        <taxon>Aurantioideae</taxon>
        <taxon>Citrus</taxon>
    </lineage>
</organism>
<evidence type="ECO:0000256" key="3">
    <source>
        <dbReference type="ARBA" id="ARBA00023125"/>
    </source>
</evidence>
<dbReference type="Proteomes" id="UP000236630">
    <property type="component" value="Unassembled WGS sequence"/>
</dbReference>
<dbReference type="InterPro" id="IPR036879">
    <property type="entry name" value="TF_MADSbox_sf"/>
</dbReference>
<keyword evidence="6" id="KW-0175">Coiled coil</keyword>
<feature type="coiled-coil region" evidence="6">
    <location>
        <begin position="190"/>
        <end position="217"/>
    </location>
</feature>
<evidence type="ECO:0000256" key="1">
    <source>
        <dbReference type="ARBA" id="ARBA00004123"/>
    </source>
</evidence>
<keyword evidence="2" id="KW-0805">Transcription regulation</keyword>
<evidence type="ECO:0000313" key="10">
    <source>
        <dbReference type="Proteomes" id="UP000236630"/>
    </source>
</evidence>
<protein>
    <recommendedName>
        <fullName evidence="8">MADS-box domain-containing protein</fullName>
    </recommendedName>
</protein>
<feature type="domain" description="MADS-box" evidence="8">
    <location>
        <begin position="1"/>
        <end position="37"/>
    </location>
</feature>
<sequence>MAGIYKKATELVTLTGSEIAVVVFSQSGKPYTFGHPSVEAVANRFLGMNQLPNDNIHSLVVGHRQVSINELNQQHNELRRQLDEEKEQEKMLTQMRRGKETQPPKKTKGRQKIEMIITFSKRRSGIYKNASELVTLTGSEIAIVVFSQSGKPYTFGHPSVEAVANRFLGMNQLPNDNIHSLVVGHRQVRINELNQQHNELRRQLDEEKEQEKILTQMRRGKETQPRMWETPVDEHNLQEQLQMDSAVDDLHQIFLAKLNERAAAAAASSPVAPSLYFHHK</sequence>
<dbReference type="PANTHER" id="PTHR11945">
    <property type="entry name" value="MADS BOX PROTEIN"/>
    <property type="match status" value="1"/>
</dbReference>
<dbReference type="SMART" id="SM00432">
    <property type="entry name" value="MADS"/>
    <property type="match status" value="2"/>
</dbReference>
<dbReference type="FunFam" id="3.40.1810.10:FF:000006">
    <property type="entry name" value="Agamous-like MADS-box protein AGL62"/>
    <property type="match status" value="1"/>
</dbReference>
<comment type="subcellular location">
    <subcellularLocation>
        <location evidence="1">Nucleus</location>
    </subcellularLocation>
</comment>
<evidence type="ECO:0000256" key="7">
    <source>
        <dbReference type="SAM" id="MobiDB-lite"/>
    </source>
</evidence>
<reference evidence="9 10" key="1">
    <citation type="journal article" date="2017" name="Front. Genet.">
        <title>Draft sequencing of the heterozygous diploid genome of Satsuma (Citrus unshiu Marc.) using a hybrid assembly approach.</title>
        <authorList>
            <person name="Shimizu T."/>
            <person name="Tanizawa Y."/>
            <person name="Mochizuki T."/>
            <person name="Nagasaki H."/>
            <person name="Yoshioka T."/>
            <person name="Toyoda A."/>
            <person name="Fujiyama A."/>
            <person name="Kaminuma E."/>
            <person name="Nakamura Y."/>
        </authorList>
    </citation>
    <scope>NUCLEOTIDE SEQUENCE [LARGE SCALE GENOMIC DNA]</scope>
    <source>
        <strain evidence="10">cv. Miyagawa wase</strain>
    </source>
</reference>
<comment type="caution">
    <text evidence="9">The sequence shown here is derived from an EMBL/GenBank/DDBJ whole genome shotgun (WGS) entry which is preliminary data.</text>
</comment>
<dbReference type="GO" id="GO:0000981">
    <property type="term" value="F:DNA-binding transcription factor activity, RNA polymerase II-specific"/>
    <property type="evidence" value="ECO:0007669"/>
    <property type="project" value="InterPro"/>
</dbReference>
<evidence type="ECO:0000256" key="6">
    <source>
        <dbReference type="SAM" id="Coils"/>
    </source>
</evidence>
<dbReference type="GO" id="GO:0045944">
    <property type="term" value="P:positive regulation of transcription by RNA polymerase II"/>
    <property type="evidence" value="ECO:0007669"/>
    <property type="project" value="InterPro"/>
</dbReference>
<dbReference type="SUPFAM" id="SSF55455">
    <property type="entry name" value="SRF-like"/>
    <property type="match status" value="2"/>
</dbReference>
<dbReference type="InterPro" id="IPR033897">
    <property type="entry name" value="SRF-like_MADS-box"/>
</dbReference>
<evidence type="ECO:0000256" key="2">
    <source>
        <dbReference type="ARBA" id="ARBA00023015"/>
    </source>
</evidence>
<dbReference type="InterPro" id="IPR002100">
    <property type="entry name" value="TF_MADSbox"/>
</dbReference>
<dbReference type="PROSITE" id="PS50066">
    <property type="entry name" value="MADS_BOX_2"/>
    <property type="match status" value="2"/>
</dbReference>
<gene>
    <name evidence="9" type="ORF">CUMW_233160</name>
</gene>
<dbReference type="GO" id="GO:0005634">
    <property type="term" value="C:nucleus"/>
    <property type="evidence" value="ECO:0007669"/>
    <property type="project" value="UniProtKB-SubCell"/>
</dbReference>
<keyword evidence="5" id="KW-0539">Nucleus</keyword>
<evidence type="ECO:0000259" key="8">
    <source>
        <dbReference type="PROSITE" id="PS50066"/>
    </source>
</evidence>
<dbReference type="PRINTS" id="PR00404">
    <property type="entry name" value="MADSDOMAIN"/>
</dbReference>
<dbReference type="GO" id="GO:0000978">
    <property type="term" value="F:RNA polymerase II cis-regulatory region sequence-specific DNA binding"/>
    <property type="evidence" value="ECO:0007669"/>
    <property type="project" value="TreeGrafter"/>
</dbReference>
<dbReference type="AlphaFoldDB" id="A0A2H5QID7"/>
<dbReference type="EMBL" id="BDQV01000405">
    <property type="protein sequence ID" value="GAY64390.1"/>
    <property type="molecule type" value="Genomic_DNA"/>
</dbReference>
<keyword evidence="3" id="KW-0238">DNA-binding</keyword>
<dbReference type="GO" id="GO:0046983">
    <property type="term" value="F:protein dimerization activity"/>
    <property type="evidence" value="ECO:0007669"/>
    <property type="project" value="InterPro"/>
</dbReference>
<feature type="region of interest" description="Disordered" evidence="7">
    <location>
        <begin position="83"/>
        <end position="110"/>
    </location>
</feature>
<dbReference type="Pfam" id="PF00319">
    <property type="entry name" value="SRF-TF"/>
    <property type="match status" value="2"/>
</dbReference>
<evidence type="ECO:0000256" key="5">
    <source>
        <dbReference type="ARBA" id="ARBA00023242"/>
    </source>
</evidence>
<name>A0A2H5QID7_CITUN</name>
<evidence type="ECO:0000313" key="9">
    <source>
        <dbReference type="EMBL" id="GAY64390.1"/>
    </source>
</evidence>